<reference evidence="2 3" key="1">
    <citation type="submission" date="2024-10" db="EMBL/GenBank/DDBJ databases">
        <title>Updated reference genomes for cyclostephanoid diatoms.</title>
        <authorList>
            <person name="Roberts W.R."/>
            <person name="Alverson A.J."/>
        </authorList>
    </citation>
    <scope>NUCLEOTIDE SEQUENCE [LARGE SCALE GENOMIC DNA]</scope>
    <source>
        <strain evidence="2 3">AJA010-31</strain>
    </source>
</reference>
<dbReference type="EMBL" id="JALLPJ020000164">
    <property type="protein sequence ID" value="KAL3800230.1"/>
    <property type="molecule type" value="Genomic_DNA"/>
</dbReference>
<name>A0ABD3QIS0_9STRA</name>
<dbReference type="InterPro" id="IPR056579">
    <property type="entry name" value="Ufl1_N"/>
</dbReference>
<dbReference type="InterPro" id="IPR018611">
    <property type="entry name" value="Ufl1"/>
</dbReference>
<dbReference type="Proteomes" id="UP001530400">
    <property type="component" value="Unassembled WGS sequence"/>
</dbReference>
<organism evidence="2 3">
    <name type="scientific">Cyclotella atomus</name>
    <dbReference type="NCBI Taxonomy" id="382360"/>
    <lineage>
        <taxon>Eukaryota</taxon>
        <taxon>Sar</taxon>
        <taxon>Stramenopiles</taxon>
        <taxon>Ochrophyta</taxon>
        <taxon>Bacillariophyta</taxon>
        <taxon>Coscinodiscophyceae</taxon>
        <taxon>Thalassiosirophycidae</taxon>
        <taxon>Stephanodiscales</taxon>
        <taxon>Stephanodiscaceae</taxon>
        <taxon>Cyclotella</taxon>
    </lineage>
</organism>
<evidence type="ECO:0000259" key="1">
    <source>
        <dbReference type="Pfam" id="PF09743"/>
    </source>
</evidence>
<accession>A0ABD3QIS0</accession>
<sequence>MSNEVEEKMLSPELLWEILSHLSHNKAKHSPAFYCQQSEASDAAASELFFHASTTHDGPAIYSLHQLQQEFMRVLDTSSDGKMLTVDIVTLFGLKEQYVKTVGDLLCDDRDVIQVEGGYALKERLLDTLSHHIKLHCGETYPTLEVIPEDRRRGMSIQQLSTEFGLASQDITKLMHELFRDDGIFGTNSSVILVKDGETGQIIEIANQQVLDLNKQLLEMQVLSALCEASIPLPIESLLQKGVDLSTIQDIVQHLCDTNKVQGTLTHSTFTPTIYLDTQRQNVDTFFRANGFITEKKCSGYGVAKNCMEQFVRVSFPNATLLKSSIIDIKQLCLPLEDAIQFAVLSKSFIDMKSMLSEEFTCCREDLTMLMNNALAAQLQSRNDNLHDEFRKGHTIVQGGIALFFSAPMVDQARKLVPGLIAEHAKCRAQETIGQETEQYLIPLLDVAKCISDAFPDLSDIQQHYEITHGKSSITTDEVLQWSPENESNDGPLIEFCRHALDVASIKDMCQLAMKEEMIAIQHTASSSSMLDGAVGSQDMEEAFESSFREMSYLLHLFFKGIHALEGKIQTENIDVMKSELLLSCGSCLAKRITEYCMFKHGVLDEHKDDVIFRCSELGVPHREHGFCISVDLGTLAFPHIALDCRADKDGKARKPLEYLKKLLPPSIGGNLAKMWTLCSDFDAGRNEQHKLDAFIEHLNETCFSLVGIPFSTLDKKNEKRVLASRRQCIVDLLQYTTDKQQVLLCATAFLFQLSKTSSIVGNITLNLVLDTVLGGDKKIPQDVTKSLLKLKKDDTDNDLIAKVKKFGTAKNVKALTQQ</sequence>
<dbReference type="PANTHER" id="PTHR31057">
    <property type="entry name" value="E3 UFM1-PROTEIN LIGASE 1"/>
    <property type="match status" value="1"/>
</dbReference>
<evidence type="ECO:0000313" key="2">
    <source>
        <dbReference type="EMBL" id="KAL3800230.1"/>
    </source>
</evidence>
<evidence type="ECO:0000313" key="3">
    <source>
        <dbReference type="Proteomes" id="UP001530400"/>
    </source>
</evidence>
<comment type="caution">
    <text evidence="2">The sequence shown here is derived from an EMBL/GenBank/DDBJ whole genome shotgun (WGS) entry which is preliminary data.</text>
</comment>
<keyword evidence="3" id="KW-1185">Reference proteome</keyword>
<feature type="domain" description="E3 UFM1-protein ligase 1-like N-terminal" evidence="1">
    <location>
        <begin position="54"/>
        <end position="303"/>
    </location>
</feature>
<dbReference type="PANTHER" id="PTHR31057:SF0">
    <property type="entry name" value="E3 UFM1-PROTEIN LIGASE 1"/>
    <property type="match status" value="1"/>
</dbReference>
<gene>
    <name evidence="2" type="ORF">ACHAWO_013812</name>
</gene>
<dbReference type="AlphaFoldDB" id="A0ABD3QIS0"/>
<dbReference type="Pfam" id="PF09743">
    <property type="entry name" value="E3_UFM1_ligase"/>
    <property type="match status" value="1"/>
</dbReference>
<protein>
    <recommendedName>
        <fullName evidence="1">E3 UFM1-protein ligase 1-like N-terminal domain-containing protein</fullName>
    </recommendedName>
</protein>
<proteinExistence type="predicted"/>